<organism evidence="4 5">
    <name type="scientific">Candidatus Marsarchaeota G2 archaeon OSP_D</name>
    <dbReference type="NCBI Taxonomy" id="1978157"/>
    <lineage>
        <taxon>Archaea</taxon>
        <taxon>Candidatus Marsarchaeota</taxon>
        <taxon>Candidatus Marsarchaeota group 2</taxon>
    </lineage>
</organism>
<dbReference type="PANTHER" id="PTHR48105">
    <property type="entry name" value="THIOREDOXIN REDUCTASE 1-RELATED-RELATED"/>
    <property type="match status" value="1"/>
</dbReference>
<accession>A0A2R6ASV4</accession>
<gene>
    <name evidence="4" type="ORF">B9Q03_08520</name>
</gene>
<dbReference type="Gene3D" id="3.50.50.60">
    <property type="entry name" value="FAD/NAD(P)-binding domain"/>
    <property type="match status" value="2"/>
</dbReference>
<dbReference type="GO" id="GO:0016491">
    <property type="term" value="F:oxidoreductase activity"/>
    <property type="evidence" value="ECO:0007669"/>
    <property type="project" value="UniProtKB-KW"/>
</dbReference>
<proteinExistence type="predicted"/>
<evidence type="ECO:0000313" key="5">
    <source>
        <dbReference type="Proteomes" id="UP000240322"/>
    </source>
</evidence>
<keyword evidence="1" id="KW-0285">Flavoprotein</keyword>
<name>A0A2R6ASV4_9ARCH</name>
<dbReference type="Pfam" id="PF07992">
    <property type="entry name" value="Pyr_redox_2"/>
    <property type="match status" value="1"/>
</dbReference>
<sequence>MDDGSVGSNVYDVIVVGGAAAGLSAALYTARQGLKTLVLTKDIGGQMLLTDEIQNYPGFPSISGFDLANKLKEHAEAYGVEFVYDELVGIEESSECGGLCFKLKTPYAEYHALSVVLAFGKTPRDLGVPGEQEFKGRGVSYCSVCDGPLFKSKNVVVVGVGDQGLDAVNYLANLCSTIYYVFGHDRPIGSQDLVEEVLRLPNIRPVPNSKVVELVGNKKLERVVVENTKTKERTEIPADGIFIEIGYVAKTDFLKGFLQLNEKKEIVVDKEGRTSRQGVFAAGDVTDTPYKQAVISAGQGSTAALSAYNYVQRIKGKPASSADWRSLKPKQNVELKL</sequence>
<dbReference type="InterPro" id="IPR023753">
    <property type="entry name" value="FAD/NAD-binding_dom"/>
</dbReference>
<dbReference type="EMBL" id="NEXE01000097">
    <property type="protein sequence ID" value="PSN89393.1"/>
    <property type="molecule type" value="Genomic_DNA"/>
</dbReference>
<dbReference type="PRINTS" id="PR00469">
    <property type="entry name" value="PNDRDTASEII"/>
</dbReference>
<evidence type="ECO:0000259" key="3">
    <source>
        <dbReference type="Pfam" id="PF07992"/>
    </source>
</evidence>
<dbReference type="InterPro" id="IPR036188">
    <property type="entry name" value="FAD/NAD-bd_sf"/>
</dbReference>
<evidence type="ECO:0000256" key="1">
    <source>
        <dbReference type="ARBA" id="ARBA00022630"/>
    </source>
</evidence>
<reference evidence="4 5" key="1">
    <citation type="submission" date="2017-04" db="EMBL/GenBank/DDBJ databases">
        <title>Novel microbial lineages endemic to geothermal iron-oxide mats fill important gaps in the evolutionary history of Archaea.</title>
        <authorList>
            <person name="Jay Z.J."/>
            <person name="Beam J.P."/>
            <person name="Dlakic M."/>
            <person name="Rusch D.B."/>
            <person name="Kozubal M.A."/>
            <person name="Inskeep W.P."/>
        </authorList>
    </citation>
    <scope>NUCLEOTIDE SEQUENCE [LARGE SCALE GENOMIC DNA]</scope>
    <source>
        <strain evidence="4">OSP_D</strain>
    </source>
</reference>
<dbReference type="InterPro" id="IPR050097">
    <property type="entry name" value="Ferredoxin-NADP_redctase_2"/>
</dbReference>
<feature type="domain" description="FAD/NAD(P)-binding" evidence="3">
    <location>
        <begin position="11"/>
        <end position="300"/>
    </location>
</feature>
<dbReference type="Proteomes" id="UP000240322">
    <property type="component" value="Unassembled WGS sequence"/>
</dbReference>
<protein>
    <submittedName>
        <fullName evidence="4">Thioredoxin reductase</fullName>
    </submittedName>
</protein>
<evidence type="ECO:0000256" key="2">
    <source>
        <dbReference type="ARBA" id="ARBA00023002"/>
    </source>
</evidence>
<keyword evidence="2" id="KW-0560">Oxidoreductase</keyword>
<comment type="caution">
    <text evidence="4">The sequence shown here is derived from an EMBL/GenBank/DDBJ whole genome shotgun (WGS) entry which is preliminary data.</text>
</comment>
<dbReference type="AlphaFoldDB" id="A0A2R6ASV4"/>
<dbReference type="SUPFAM" id="SSF51905">
    <property type="entry name" value="FAD/NAD(P)-binding domain"/>
    <property type="match status" value="1"/>
</dbReference>
<evidence type="ECO:0000313" key="4">
    <source>
        <dbReference type="EMBL" id="PSN89393.1"/>
    </source>
</evidence>
<dbReference type="PRINTS" id="PR00368">
    <property type="entry name" value="FADPNR"/>
</dbReference>